<reference evidence="2 3" key="1">
    <citation type="journal article" date="2018" name="Sci. Rep.">
        <title>Genomic signatures of local adaptation to the degree of environmental predictability in rotifers.</title>
        <authorList>
            <person name="Franch-Gras L."/>
            <person name="Hahn C."/>
            <person name="Garcia-Roger E.M."/>
            <person name="Carmona M.J."/>
            <person name="Serra M."/>
            <person name="Gomez A."/>
        </authorList>
    </citation>
    <scope>NUCLEOTIDE SEQUENCE [LARGE SCALE GENOMIC DNA]</scope>
    <source>
        <strain evidence="2">HYR1</strain>
    </source>
</reference>
<evidence type="ECO:0000256" key="1">
    <source>
        <dbReference type="SAM" id="MobiDB-lite"/>
    </source>
</evidence>
<protein>
    <submittedName>
        <fullName evidence="2">Uncharacterized protein</fullName>
    </submittedName>
</protein>
<sequence length="90" mass="10416">MLARNNCMQRNIGKNFSILSIKQTKITINGNGILQVTELKSNLELVFYTLAEQFRKKYPLFEFFSINRSKNGNSNNDSSCPTSTTFFFKY</sequence>
<proteinExistence type="predicted"/>
<accession>A0A3M7S5E0</accession>
<dbReference type="EMBL" id="REGN01002007">
    <property type="protein sequence ID" value="RNA30981.1"/>
    <property type="molecule type" value="Genomic_DNA"/>
</dbReference>
<organism evidence="2 3">
    <name type="scientific">Brachionus plicatilis</name>
    <name type="common">Marine rotifer</name>
    <name type="synonym">Brachionus muelleri</name>
    <dbReference type="NCBI Taxonomy" id="10195"/>
    <lineage>
        <taxon>Eukaryota</taxon>
        <taxon>Metazoa</taxon>
        <taxon>Spiralia</taxon>
        <taxon>Gnathifera</taxon>
        <taxon>Rotifera</taxon>
        <taxon>Eurotatoria</taxon>
        <taxon>Monogononta</taxon>
        <taxon>Pseudotrocha</taxon>
        <taxon>Ploima</taxon>
        <taxon>Brachionidae</taxon>
        <taxon>Brachionus</taxon>
    </lineage>
</organism>
<dbReference type="Proteomes" id="UP000276133">
    <property type="component" value="Unassembled WGS sequence"/>
</dbReference>
<name>A0A3M7S5E0_BRAPC</name>
<gene>
    <name evidence="2" type="ORF">BpHYR1_038189</name>
</gene>
<evidence type="ECO:0000313" key="2">
    <source>
        <dbReference type="EMBL" id="RNA30981.1"/>
    </source>
</evidence>
<dbReference type="AlphaFoldDB" id="A0A3M7S5E0"/>
<feature type="region of interest" description="Disordered" evidence="1">
    <location>
        <begin position="71"/>
        <end position="90"/>
    </location>
</feature>
<evidence type="ECO:0000313" key="3">
    <source>
        <dbReference type="Proteomes" id="UP000276133"/>
    </source>
</evidence>
<keyword evidence="3" id="KW-1185">Reference proteome</keyword>
<comment type="caution">
    <text evidence="2">The sequence shown here is derived from an EMBL/GenBank/DDBJ whole genome shotgun (WGS) entry which is preliminary data.</text>
</comment>